<evidence type="ECO:0000256" key="2">
    <source>
        <dbReference type="ARBA" id="ARBA00022490"/>
    </source>
</evidence>
<proteinExistence type="predicted"/>
<dbReference type="Pfam" id="PF13086">
    <property type="entry name" value="AAA_11"/>
    <property type="match status" value="2"/>
</dbReference>
<keyword evidence="4" id="KW-0378">Hydrolase</keyword>
<evidence type="ECO:0000313" key="10">
    <source>
        <dbReference type="RefSeq" id="XP_033347198.1"/>
    </source>
</evidence>
<dbReference type="FunFam" id="3.40.50.300:FF:000326">
    <property type="entry name" value="P-loop containing nucleoside triphosphate hydrolase"/>
    <property type="match status" value="1"/>
</dbReference>
<dbReference type="KEGG" id="bvk:117232131"/>
<evidence type="ECO:0000256" key="5">
    <source>
        <dbReference type="ARBA" id="ARBA00022806"/>
    </source>
</evidence>
<keyword evidence="5 10" id="KW-0347">Helicase</keyword>
<dbReference type="CDD" id="cd18808">
    <property type="entry name" value="SF1_C_Upf1"/>
    <property type="match status" value="1"/>
</dbReference>
<organism evidence="9 10">
    <name type="scientific">Bombus vosnesenskii</name>
    <dbReference type="NCBI Taxonomy" id="207650"/>
    <lineage>
        <taxon>Eukaryota</taxon>
        <taxon>Metazoa</taxon>
        <taxon>Ecdysozoa</taxon>
        <taxon>Arthropoda</taxon>
        <taxon>Hexapoda</taxon>
        <taxon>Insecta</taxon>
        <taxon>Pterygota</taxon>
        <taxon>Neoptera</taxon>
        <taxon>Endopterygota</taxon>
        <taxon>Hymenoptera</taxon>
        <taxon>Apocrita</taxon>
        <taxon>Aculeata</taxon>
        <taxon>Apoidea</taxon>
        <taxon>Anthophila</taxon>
        <taxon>Apidae</taxon>
        <taxon>Bombus</taxon>
        <taxon>Pyrobombus</taxon>
    </lineage>
</organism>
<dbReference type="InterPro" id="IPR026122">
    <property type="entry name" value="MOV-10/SDE3_DEXXQ/H-box"/>
</dbReference>
<reference evidence="10" key="1">
    <citation type="submission" date="2025-08" db="UniProtKB">
        <authorList>
            <consortium name="RefSeq"/>
        </authorList>
    </citation>
    <scope>IDENTIFICATION</scope>
    <source>
        <tissue evidence="10">Muscle</tissue>
    </source>
</reference>
<dbReference type="PANTHER" id="PTHR45418:SF1">
    <property type="entry name" value="CANCER_TESTIS ANTIGEN 55"/>
    <property type="match status" value="1"/>
</dbReference>
<sequence>MANERNKNKRSIIGKSTHCTSFGVCNRVPLAKIEFPADLCAVLNKTKPKNNKLYNDYMKLINNLPNIKKVEPEYYLILFKILLYLEEHELRLIAAKHNLENQKLKYVSDTSFEITVPTLDEDDPFITVGDTLKIEVKRSKSKYTCNITDIIGKKVYATIRKSSLVSQLLEEEVNIYFFPMNWQIRCFHYVLHIMFKHNLINTVYPKINTNLYTLLEFDLDWANKSIAKNKEQKIAVNNILNYSAYPAPYILFGPPGTGKTTTLVETIYQIRKQCKSKNILVCAPSNAAADEIANRLLCLLPHKDVFRMYAASKCCNNVDEKIYPNSNFIDDMVLYLPKEIFILKKIVITTLVTCMRLANLKLRNDHFSYIFIDEASQSIELESLIPLIVMNSKNDTEALYAQIVIAGDPYQLGPLIRCTKIQHLLGKSLLERLMECEPYQKVNNKYNSRYITKLIHNYRSQEAIIHTSNNLFYEKDLLCDKKENKHSIISNWTVLSRKTFPILFLVLKGEEVRTPNGSVYNETEITAVTNITKILMRSKFGNRKIEEEDIGIVTPFKQQKIMIKRSLNLYKLNNIAVGTVEIFQGQEKEIIVLSTVRSQTFKHHGKQHLGFLANPKRFNVALTRAKDLLIIVGNPSILCEDKYWNTLWKYCKKNNAYIAIDENLI</sequence>
<dbReference type="GO" id="GO:0005524">
    <property type="term" value="F:ATP binding"/>
    <property type="evidence" value="ECO:0007669"/>
    <property type="project" value="UniProtKB-KW"/>
</dbReference>
<dbReference type="Gene3D" id="3.40.50.300">
    <property type="entry name" value="P-loop containing nucleotide triphosphate hydrolases"/>
    <property type="match status" value="2"/>
</dbReference>
<gene>
    <name evidence="10" type="primary">LOC117232131</name>
</gene>
<keyword evidence="9" id="KW-1185">Reference proteome</keyword>
<keyword evidence="7" id="KW-0943">RNA-mediated gene silencing</keyword>
<protein>
    <submittedName>
        <fullName evidence="10">Helicase mov-10-B.1 isoform X1</fullName>
    </submittedName>
</protein>
<keyword evidence="3" id="KW-0547">Nucleotide-binding</keyword>
<dbReference type="InterPro" id="IPR041677">
    <property type="entry name" value="DNA2/NAM7_AAA_11"/>
</dbReference>
<evidence type="ECO:0000313" key="9">
    <source>
        <dbReference type="Proteomes" id="UP000504631"/>
    </source>
</evidence>
<dbReference type="GO" id="GO:0005694">
    <property type="term" value="C:chromosome"/>
    <property type="evidence" value="ECO:0007669"/>
    <property type="project" value="UniProtKB-ARBA"/>
</dbReference>
<dbReference type="GeneID" id="117232131"/>
<dbReference type="CDD" id="cd18038">
    <property type="entry name" value="DEXXQc_Helz-like"/>
    <property type="match status" value="1"/>
</dbReference>
<dbReference type="Pfam" id="PF13087">
    <property type="entry name" value="AAA_12"/>
    <property type="match status" value="1"/>
</dbReference>
<name>A0A6J3K275_9HYME</name>
<evidence type="ECO:0000256" key="7">
    <source>
        <dbReference type="ARBA" id="ARBA00023158"/>
    </source>
</evidence>
<dbReference type="PANTHER" id="PTHR45418">
    <property type="entry name" value="CANCER/TESTIS ANTIGEN 55"/>
    <property type="match status" value="1"/>
</dbReference>
<dbReference type="InterPro" id="IPR027417">
    <property type="entry name" value="P-loop_NTPase"/>
</dbReference>
<dbReference type="GO" id="GO:0003723">
    <property type="term" value="F:RNA binding"/>
    <property type="evidence" value="ECO:0007669"/>
    <property type="project" value="InterPro"/>
</dbReference>
<dbReference type="RefSeq" id="XP_033347198.1">
    <property type="nucleotide sequence ID" value="XM_033491307.1"/>
</dbReference>
<dbReference type="GO" id="GO:0032574">
    <property type="term" value="F:5'-3' RNA helicase activity"/>
    <property type="evidence" value="ECO:0007669"/>
    <property type="project" value="InterPro"/>
</dbReference>
<accession>A0A6J3K275</accession>
<evidence type="ECO:0000256" key="1">
    <source>
        <dbReference type="ARBA" id="ARBA00004496"/>
    </source>
</evidence>
<feature type="domain" description="AAA+ ATPase" evidence="8">
    <location>
        <begin position="245"/>
        <end position="427"/>
    </location>
</feature>
<evidence type="ECO:0000256" key="3">
    <source>
        <dbReference type="ARBA" id="ARBA00022741"/>
    </source>
</evidence>
<dbReference type="AlphaFoldDB" id="A0A6J3K275"/>
<evidence type="ECO:0000259" key="8">
    <source>
        <dbReference type="SMART" id="SM00382"/>
    </source>
</evidence>
<evidence type="ECO:0000256" key="4">
    <source>
        <dbReference type="ARBA" id="ARBA00022801"/>
    </source>
</evidence>
<dbReference type="InterPro" id="IPR047187">
    <property type="entry name" value="SF1_C_Upf1"/>
</dbReference>
<dbReference type="SUPFAM" id="SSF52540">
    <property type="entry name" value="P-loop containing nucleoside triphosphate hydrolases"/>
    <property type="match status" value="1"/>
</dbReference>
<comment type="subcellular location">
    <subcellularLocation>
        <location evidence="1">Cytoplasm</location>
    </subcellularLocation>
</comment>
<dbReference type="Proteomes" id="UP000504631">
    <property type="component" value="Unplaced"/>
</dbReference>
<dbReference type="GO" id="GO:0031047">
    <property type="term" value="P:regulatory ncRNA-mediated gene silencing"/>
    <property type="evidence" value="ECO:0007669"/>
    <property type="project" value="UniProtKB-KW"/>
</dbReference>
<dbReference type="GO" id="GO:0016787">
    <property type="term" value="F:hydrolase activity"/>
    <property type="evidence" value="ECO:0007669"/>
    <property type="project" value="UniProtKB-KW"/>
</dbReference>
<dbReference type="GO" id="GO:0005737">
    <property type="term" value="C:cytoplasm"/>
    <property type="evidence" value="ECO:0007669"/>
    <property type="project" value="UniProtKB-SubCell"/>
</dbReference>
<dbReference type="SMART" id="SM00382">
    <property type="entry name" value="AAA"/>
    <property type="match status" value="1"/>
</dbReference>
<keyword evidence="6" id="KW-0067">ATP-binding</keyword>
<keyword evidence="2" id="KW-0963">Cytoplasm</keyword>
<dbReference type="InterPro" id="IPR003593">
    <property type="entry name" value="AAA+_ATPase"/>
</dbReference>
<evidence type="ECO:0000256" key="6">
    <source>
        <dbReference type="ARBA" id="ARBA00022840"/>
    </source>
</evidence>
<dbReference type="InterPro" id="IPR041679">
    <property type="entry name" value="DNA2/NAM7-like_C"/>
</dbReference>